<name>A0ABW3I2F0_9FLAO</name>
<keyword evidence="4" id="KW-0479">Metal-binding</keyword>
<dbReference type="RefSeq" id="WP_377715361.1">
    <property type="nucleotide sequence ID" value="NZ_JBHTJM010000008.1"/>
</dbReference>
<comment type="cofactor">
    <cofactor evidence="1">
        <name>Zn(2+)</name>
        <dbReference type="ChEBI" id="CHEBI:29105"/>
    </cofactor>
</comment>
<reference evidence="13" key="1">
    <citation type="journal article" date="2019" name="Int. J. Syst. Evol. Microbiol.">
        <title>The Global Catalogue of Microorganisms (GCM) 10K type strain sequencing project: providing services to taxonomists for standard genome sequencing and annotation.</title>
        <authorList>
            <consortium name="The Broad Institute Genomics Platform"/>
            <consortium name="The Broad Institute Genome Sequencing Center for Infectious Disease"/>
            <person name="Wu L."/>
            <person name="Ma J."/>
        </authorList>
    </citation>
    <scope>NUCLEOTIDE SEQUENCE [LARGE SCALE GENOMIC DNA]</scope>
    <source>
        <strain evidence="13">CCUG 62114</strain>
    </source>
</reference>
<dbReference type="PANTHER" id="PTHR43690">
    <property type="entry name" value="NARDILYSIN"/>
    <property type="match status" value="1"/>
</dbReference>
<organism evidence="12 13">
    <name type="scientific">Pseudofulvibacter geojedonensis</name>
    <dbReference type="NCBI Taxonomy" id="1123758"/>
    <lineage>
        <taxon>Bacteria</taxon>
        <taxon>Pseudomonadati</taxon>
        <taxon>Bacteroidota</taxon>
        <taxon>Flavobacteriia</taxon>
        <taxon>Flavobacteriales</taxon>
        <taxon>Flavobacteriaceae</taxon>
        <taxon>Pseudofulvibacter</taxon>
    </lineage>
</organism>
<keyword evidence="6" id="KW-0862">Zinc</keyword>
<dbReference type="Pfam" id="PF05193">
    <property type="entry name" value="Peptidase_M16_C"/>
    <property type="match status" value="2"/>
</dbReference>
<keyword evidence="5" id="KW-0378">Hydrolase</keyword>
<evidence type="ECO:0000313" key="12">
    <source>
        <dbReference type="EMBL" id="MFD0964036.1"/>
    </source>
</evidence>
<evidence type="ECO:0000256" key="6">
    <source>
        <dbReference type="ARBA" id="ARBA00022833"/>
    </source>
</evidence>
<dbReference type="PROSITE" id="PS00143">
    <property type="entry name" value="INSULINASE"/>
    <property type="match status" value="1"/>
</dbReference>
<dbReference type="InterPro" id="IPR011765">
    <property type="entry name" value="Pept_M16_N"/>
</dbReference>
<comment type="caution">
    <text evidence="12">The sequence shown here is derived from an EMBL/GenBank/DDBJ whole genome shotgun (WGS) entry which is preliminary data.</text>
</comment>
<feature type="domain" description="Peptidase M16 C-terminal" evidence="11">
    <location>
        <begin position="226"/>
        <end position="408"/>
    </location>
</feature>
<evidence type="ECO:0000256" key="2">
    <source>
        <dbReference type="ARBA" id="ARBA00007261"/>
    </source>
</evidence>
<sequence length="952" mass="107141">MTKKILSLAALAAIMACKSSQTTEAPITPKTPEAPAVVEASAKEELIPSDPSVVQGTLSNGMKYYLKNNGKPADKVELRLVVNAGSILEDDDQQGLAHFMEHMNFNGTKNFKKNELVDYLQGIGVKFGAHLNAYTGFDETVYILPIPSDDPEKLEKGFQIIEDWAFNALLTDEEINKERGVVLEELRTRLDAENRMMQNYLPKVLYKSKYSKRLPIGKKEILENFHPDAIRRFHKDWYRPELMSVIAVGDVDIATLEAKVKSHFGSYPASKNPRKREVFSTQNHDETFIAIEADKEATFNQIQLMYKAVGTAKPEVTLADARHSLVDGLFSQMINNRLGELRNSANPPFVYGYSFYGGTWVRNKEAYQSIAMATEGKQLEALKALVEENERVKRFGFQKGELARAKTAMMAQLDKMYENRDKQESKRLIQPYIDNFLEGEAMPSVEWAVNFSKKEIPTITLEDVNGLIEGYLSDKNRVVIIKGKEKTVTKQQVTDLLNSVKTDTSIKAYQDETVQESLFTALPTKGSITKETKNEKLGITTLTLSNGATVKYKKTDFKNDEIVFQAQSYGGTSLISDKDYLAANLALRGVTEAGIAGLNKNDLKKFLTGKIANVRPYVSSLSEKMTGSSTPKDLETLFQLIHLNFTAINKDQEAFNSYTTKQKGFMGNLLANPQYFFMNEMSKFRYGKSPRFTGFPTVEDYDKTNYELAYKIFKERFANAGDFSFYFVGNIDEAKLKEYSELYLASLPANNSREEYKDLGFRPLSGKHEKLVNKGNDPKSQVSIIYTGETKYDAYEALYFKALSEILGIKMTEKLREEAAGVYSPRVRGSITESAYDSFNLTISFGCGPENVNSLKAIANQEVANIIANGPTEKDLNKAKEAFLLARKEGLEKNKFWLQKIADSDFDKKDINKIFEYNDAVNKLTTKDIQNVAKKYLSKGAITGILMPENTK</sequence>
<evidence type="ECO:0000259" key="11">
    <source>
        <dbReference type="Pfam" id="PF05193"/>
    </source>
</evidence>
<dbReference type="PROSITE" id="PS51257">
    <property type="entry name" value="PROKAR_LIPOPROTEIN"/>
    <property type="match status" value="1"/>
</dbReference>
<comment type="similarity">
    <text evidence="2 8">Belongs to the peptidase M16 family.</text>
</comment>
<dbReference type="InterPro" id="IPR011249">
    <property type="entry name" value="Metalloenz_LuxS/M16"/>
</dbReference>
<keyword evidence="3" id="KW-0645">Protease</keyword>
<dbReference type="PANTHER" id="PTHR43690:SF34">
    <property type="entry name" value="ZINC PROTEASE PQQL-LIKE"/>
    <property type="match status" value="1"/>
</dbReference>
<keyword evidence="9" id="KW-0732">Signal</keyword>
<feature type="domain" description="Peptidase M16 C-terminal" evidence="11">
    <location>
        <begin position="713"/>
        <end position="882"/>
    </location>
</feature>
<dbReference type="Gene3D" id="3.30.830.10">
    <property type="entry name" value="Metalloenzyme, LuxS/M16 peptidase-like"/>
    <property type="match status" value="4"/>
</dbReference>
<evidence type="ECO:0000256" key="5">
    <source>
        <dbReference type="ARBA" id="ARBA00022801"/>
    </source>
</evidence>
<dbReference type="InterPro" id="IPR050626">
    <property type="entry name" value="Peptidase_M16"/>
</dbReference>
<evidence type="ECO:0000259" key="10">
    <source>
        <dbReference type="Pfam" id="PF00675"/>
    </source>
</evidence>
<feature type="signal peptide" evidence="9">
    <location>
        <begin position="1"/>
        <end position="25"/>
    </location>
</feature>
<keyword evidence="7" id="KW-0482">Metalloprotease</keyword>
<dbReference type="InterPro" id="IPR001431">
    <property type="entry name" value="Pept_M16_Zn_BS"/>
</dbReference>
<evidence type="ECO:0000256" key="1">
    <source>
        <dbReference type="ARBA" id="ARBA00001947"/>
    </source>
</evidence>
<gene>
    <name evidence="12" type="ORF">ACFQ1O_08480</name>
</gene>
<feature type="domain" description="Peptidase M16 N-terminal" evidence="10">
    <location>
        <begin position="69"/>
        <end position="207"/>
    </location>
</feature>
<dbReference type="Proteomes" id="UP001596997">
    <property type="component" value="Unassembled WGS sequence"/>
</dbReference>
<dbReference type="InterPro" id="IPR007863">
    <property type="entry name" value="Peptidase_M16_C"/>
</dbReference>
<protein>
    <submittedName>
        <fullName evidence="12">M16 family metallopeptidase</fullName>
    </submittedName>
</protein>
<keyword evidence="13" id="KW-1185">Reference proteome</keyword>
<dbReference type="Pfam" id="PF00675">
    <property type="entry name" value="Peptidase_M16"/>
    <property type="match status" value="1"/>
</dbReference>
<evidence type="ECO:0000256" key="7">
    <source>
        <dbReference type="ARBA" id="ARBA00023049"/>
    </source>
</evidence>
<evidence type="ECO:0000256" key="8">
    <source>
        <dbReference type="RuleBase" id="RU004447"/>
    </source>
</evidence>
<dbReference type="SUPFAM" id="SSF63411">
    <property type="entry name" value="LuxS/MPP-like metallohydrolase"/>
    <property type="match status" value="4"/>
</dbReference>
<evidence type="ECO:0000313" key="13">
    <source>
        <dbReference type="Proteomes" id="UP001596997"/>
    </source>
</evidence>
<evidence type="ECO:0000256" key="9">
    <source>
        <dbReference type="SAM" id="SignalP"/>
    </source>
</evidence>
<evidence type="ECO:0000256" key="4">
    <source>
        <dbReference type="ARBA" id="ARBA00022723"/>
    </source>
</evidence>
<accession>A0ABW3I2F0</accession>
<evidence type="ECO:0000256" key="3">
    <source>
        <dbReference type="ARBA" id="ARBA00022670"/>
    </source>
</evidence>
<proteinExistence type="inferred from homology"/>
<feature type="chain" id="PRO_5046282111" evidence="9">
    <location>
        <begin position="26"/>
        <end position="952"/>
    </location>
</feature>
<dbReference type="EMBL" id="JBHTJM010000008">
    <property type="protein sequence ID" value="MFD0964036.1"/>
    <property type="molecule type" value="Genomic_DNA"/>
</dbReference>